<dbReference type="AlphaFoldDB" id="A0A2P2NK75"/>
<protein>
    <submittedName>
        <fullName evidence="1">Uncharacterized protein</fullName>
    </submittedName>
</protein>
<evidence type="ECO:0000313" key="1">
    <source>
        <dbReference type="EMBL" id="MBX42911.1"/>
    </source>
</evidence>
<dbReference type="EMBL" id="GGEC01062427">
    <property type="protein sequence ID" value="MBX42911.1"/>
    <property type="molecule type" value="Transcribed_RNA"/>
</dbReference>
<accession>A0A2P2NK75</accession>
<proteinExistence type="predicted"/>
<sequence length="47" mass="5474">MELCLCGLYWVWVKLHGILFFVVKLEWYVIVASLFLVLPWLGSVVSC</sequence>
<reference evidence="1" key="1">
    <citation type="submission" date="2018-02" db="EMBL/GenBank/DDBJ databases">
        <title>Rhizophora mucronata_Transcriptome.</title>
        <authorList>
            <person name="Meera S.P."/>
            <person name="Sreeshan A."/>
            <person name="Augustine A."/>
        </authorList>
    </citation>
    <scope>NUCLEOTIDE SEQUENCE</scope>
    <source>
        <tissue evidence="1">Leaf</tissue>
    </source>
</reference>
<name>A0A2P2NK75_RHIMU</name>
<organism evidence="1">
    <name type="scientific">Rhizophora mucronata</name>
    <name type="common">Asiatic mangrove</name>
    <dbReference type="NCBI Taxonomy" id="61149"/>
    <lineage>
        <taxon>Eukaryota</taxon>
        <taxon>Viridiplantae</taxon>
        <taxon>Streptophyta</taxon>
        <taxon>Embryophyta</taxon>
        <taxon>Tracheophyta</taxon>
        <taxon>Spermatophyta</taxon>
        <taxon>Magnoliopsida</taxon>
        <taxon>eudicotyledons</taxon>
        <taxon>Gunneridae</taxon>
        <taxon>Pentapetalae</taxon>
        <taxon>rosids</taxon>
        <taxon>fabids</taxon>
        <taxon>Malpighiales</taxon>
        <taxon>Rhizophoraceae</taxon>
        <taxon>Rhizophora</taxon>
    </lineage>
</organism>